<dbReference type="PROSITE" id="PS50043">
    <property type="entry name" value="HTH_LUXR_2"/>
    <property type="match status" value="1"/>
</dbReference>
<evidence type="ECO:0000313" key="4">
    <source>
        <dbReference type="Proteomes" id="UP000600139"/>
    </source>
</evidence>
<dbReference type="GO" id="GO:0006355">
    <property type="term" value="P:regulation of DNA-templated transcription"/>
    <property type="evidence" value="ECO:0007669"/>
    <property type="project" value="InterPro"/>
</dbReference>
<comment type="caution">
    <text evidence="3">The sequence shown here is derived from an EMBL/GenBank/DDBJ whole genome shotgun (WGS) entry which is preliminary data.</text>
</comment>
<feature type="domain" description="HTH luxR-type" evidence="2">
    <location>
        <begin position="153"/>
        <end position="218"/>
    </location>
</feature>
<dbReference type="PROSITE" id="PS00622">
    <property type="entry name" value="HTH_LUXR_1"/>
    <property type="match status" value="1"/>
</dbReference>
<gene>
    <name evidence="3" type="ORF">JIN84_21630</name>
</gene>
<dbReference type="InterPro" id="IPR016032">
    <property type="entry name" value="Sig_transdc_resp-reg_C-effctor"/>
</dbReference>
<evidence type="ECO:0000313" key="3">
    <source>
        <dbReference type="EMBL" id="MBK1818238.1"/>
    </source>
</evidence>
<proteinExistence type="predicted"/>
<dbReference type="Proteomes" id="UP000600139">
    <property type="component" value="Unassembled WGS sequence"/>
</dbReference>
<dbReference type="SMART" id="SM00421">
    <property type="entry name" value="HTH_LUXR"/>
    <property type="match status" value="1"/>
</dbReference>
<dbReference type="GO" id="GO:0003677">
    <property type="term" value="F:DNA binding"/>
    <property type="evidence" value="ECO:0007669"/>
    <property type="project" value="UniProtKB-KW"/>
</dbReference>
<dbReference type="InterPro" id="IPR039420">
    <property type="entry name" value="WalR-like"/>
</dbReference>
<organism evidence="3 4">
    <name type="scientific">Luteolibacter yonseiensis</name>
    <dbReference type="NCBI Taxonomy" id="1144680"/>
    <lineage>
        <taxon>Bacteria</taxon>
        <taxon>Pseudomonadati</taxon>
        <taxon>Verrucomicrobiota</taxon>
        <taxon>Verrucomicrobiia</taxon>
        <taxon>Verrucomicrobiales</taxon>
        <taxon>Verrucomicrobiaceae</taxon>
        <taxon>Luteolibacter</taxon>
    </lineage>
</organism>
<dbReference type="InterPro" id="IPR000792">
    <property type="entry name" value="Tscrpt_reg_LuxR_C"/>
</dbReference>
<accession>A0A934R4G8</accession>
<dbReference type="PANTHER" id="PTHR43214:SF43">
    <property type="entry name" value="TWO-COMPONENT RESPONSE REGULATOR"/>
    <property type="match status" value="1"/>
</dbReference>
<dbReference type="CDD" id="cd06170">
    <property type="entry name" value="LuxR_C_like"/>
    <property type="match status" value="1"/>
</dbReference>
<dbReference type="PRINTS" id="PR00038">
    <property type="entry name" value="HTHLUXR"/>
</dbReference>
<dbReference type="PANTHER" id="PTHR43214">
    <property type="entry name" value="TWO-COMPONENT RESPONSE REGULATOR"/>
    <property type="match status" value="1"/>
</dbReference>
<dbReference type="SUPFAM" id="SSF46894">
    <property type="entry name" value="C-terminal effector domain of the bipartite response regulators"/>
    <property type="match status" value="1"/>
</dbReference>
<keyword evidence="4" id="KW-1185">Reference proteome</keyword>
<name>A0A934R4G8_9BACT</name>
<protein>
    <submittedName>
        <fullName evidence="3">Response regulator transcription factor</fullName>
    </submittedName>
</protein>
<dbReference type="Gene3D" id="3.40.50.2300">
    <property type="match status" value="1"/>
</dbReference>
<sequence length="222" mass="24426">MNGNKNAAAQQHLVIVHSGSAYDSQTLAPLVEPAGFKIIGQHPTLGSAITNLCCPNVDILILYVLSPASVSGGFLNKVAKYRADLKTLVILDESLPWNCLEMLGFEAAGYLLERDIPTRLASALCEILQGGLPISSYILRGIPRGKLFRPQDVVENLSKLAPRELECLELLSQGLLYKEIAERLDLNFDTVRTYIRRIFEKLNVQTRTEAAVKFLSCDVGRG</sequence>
<evidence type="ECO:0000256" key="1">
    <source>
        <dbReference type="ARBA" id="ARBA00023125"/>
    </source>
</evidence>
<keyword evidence="1" id="KW-0238">DNA-binding</keyword>
<dbReference type="RefSeq" id="WP_200353187.1">
    <property type="nucleotide sequence ID" value="NZ_BAABHZ010000002.1"/>
</dbReference>
<dbReference type="AlphaFoldDB" id="A0A934R4G8"/>
<dbReference type="Pfam" id="PF00196">
    <property type="entry name" value="GerE"/>
    <property type="match status" value="1"/>
</dbReference>
<reference evidence="3" key="1">
    <citation type="submission" date="2021-01" db="EMBL/GenBank/DDBJ databases">
        <title>Modified the classification status of verrucomicrobia.</title>
        <authorList>
            <person name="Feng X."/>
        </authorList>
    </citation>
    <scope>NUCLEOTIDE SEQUENCE</scope>
    <source>
        <strain evidence="3">JCM 18052</strain>
    </source>
</reference>
<dbReference type="EMBL" id="JAENIK010000013">
    <property type="protein sequence ID" value="MBK1818238.1"/>
    <property type="molecule type" value="Genomic_DNA"/>
</dbReference>
<evidence type="ECO:0000259" key="2">
    <source>
        <dbReference type="PROSITE" id="PS50043"/>
    </source>
</evidence>